<evidence type="ECO:0000313" key="1">
    <source>
        <dbReference type="EMBL" id="OGL47404.1"/>
    </source>
</evidence>
<accession>A0A1F7S2D2</accession>
<proteinExistence type="predicted"/>
<dbReference type="Proteomes" id="UP000179266">
    <property type="component" value="Unassembled WGS sequence"/>
</dbReference>
<evidence type="ECO:0000313" key="2">
    <source>
        <dbReference type="Proteomes" id="UP000179266"/>
    </source>
</evidence>
<dbReference type="EMBL" id="MGDD01000076">
    <property type="protein sequence ID" value="OGL47404.1"/>
    <property type="molecule type" value="Genomic_DNA"/>
</dbReference>
<comment type="caution">
    <text evidence="1">The sequence shown here is derived from an EMBL/GenBank/DDBJ whole genome shotgun (WGS) entry which is preliminary data.</text>
</comment>
<reference evidence="1 2" key="1">
    <citation type="journal article" date="2016" name="Nat. Commun.">
        <title>Thousands of microbial genomes shed light on interconnected biogeochemical processes in an aquifer system.</title>
        <authorList>
            <person name="Anantharaman K."/>
            <person name="Brown C.T."/>
            <person name="Hug L.A."/>
            <person name="Sharon I."/>
            <person name="Castelle C.J."/>
            <person name="Probst A.J."/>
            <person name="Thomas B.C."/>
            <person name="Singh A."/>
            <person name="Wilkins M.J."/>
            <person name="Karaoz U."/>
            <person name="Brodie E.L."/>
            <person name="Williams K.H."/>
            <person name="Hubbard S.S."/>
            <person name="Banfield J.F."/>
        </authorList>
    </citation>
    <scope>NUCLEOTIDE SEQUENCE [LARGE SCALE GENOMIC DNA]</scope>
</reference>
<dbReference type="AlphaFoldDB" id="A0A1F7S2D2"/>
<gene>
    <name evidence="1" type="ORF">A2161_10175</name>
</gene>
<name>A0A1F7S2D2_9BACT</name>
<organism evidence="1 2">
    <name type="scientific">Candidatus Schekmanbacteria bacterium RBG_13_48_7</name>
    <dbReference type="NCBI Taxonomy" id="1817878"/>
    <lineage>
        <taxon>Bacteria</taxon>
        <taxon>Candidatus Schekmaniibacteriota</taxon>
    </lineage>
</organism>
<sequence length="61" mass="7044">MRIKLDHDIDPGQCVSKKIPVILSKAETFYLGIDMVSEQVTWFEFLGNEVSLIRLNPEKNH</sequence>
<protein>
    <submittedName>
        <fullName evidence="1">Uncharacterized protein</fullName>
    </submittedName>
</protein>